<sequence length="56" mass="6419">MYKEGPLLQVHQPLHGQQRFMSMNSQIQQEPQTVSLGKRERGTLSLLHLHGVIVKL</sequence>
<accession>A0A0A9CYW1</accession>
<dbReference type="AlphaFoldDB" id="A0A0A9CYW1"/>
<protein>
    <submittedName>
        <fullName evidence="1">Uncharacterized protein</fullName>
    </submittedName>
</protein>
<reference evidence="1" key="1">
    <citation type="submission" date="2014-09" db="EMBL/GenBank/DDBJ databases">
        <authorList>
            <person name="Magalhaes I.L.F."/>
            <person name="Oliveira U."/>
            <person name="Santos F.R."/>
            <person name="Vidigal T.H.D.A."/>
            <person name="Brescovit A.D."/>
            <person name="Santos A.J."/>
        </authorList>
    </citation>
    <scope>NUCLEOTIDE SEQUENCE</scope>
    <source>
        <tissue evidence="1">Shoot tissue taken approximately 20 cm above the soil surface</tissue>
    </source>
</reference>
<organism evidence="1">
    <name type="scientific">Arundo donax</name>
    <name type="common">Giant reed</name>
    <name type="synonym">Donax arundinaceus</name>
    <dbReference type="NCBI Taxonomy" id="35708"/>
    <lineage>
        <taxon>Eukaryota</taxon>
        <taxon>Viridiplantae</taxon>
        <taxon>Streptophyta</taxon>
        <taxon>Embryophyta</taxon>
        <taxon>Tracheophyta</taxon>
        <taxon>Spermatophyta</taxon>
        <taxon>Magnoliopsida</taxon>
        <taxon>Liliopsida</taxon>
        <taxon>Poales</taxon>
        <taxon>Poaceae</taxon>
        <taxon>PACMAD clade</taxon>
        <taxon>Arundinoideae</taxon>
        <taxon>Arundineae</taxon>
        <taxon>Arundo</taxon>
    </lineage>
</organism>
<reference evidence="1" key="2">
    <citation type="journal article" date="2015" name="Data Brief">
        <title>Shoot transcriptome of the giant reed, Arundo donax.</title>
        <authorList>
            <person name="Barrero R.A."/>
            <person name="Guerrero F.D."/>
            <person name="Moolhuijzen P."/>
            <person name="Goolsby J.A."/>
            <person name="Tidwell J."/>
            <person name="Bellgard S.E."/>
            <person name="Bellgard M.I."/>
        </authorList>
    </citation>
    <scope>NUCLEOTIDE SEQUENCE</scope>
    <source>
        <tissue evidence="1">Shoot tissue taken approximately 20 cm above the soil surface</tissue>
    </source>
</reference>
<evidence type="ECO:0000313" key="1">
    <source>
        <dbReference type="EMBL" id="JAD80796.1"/>
    </source>
</evidence>
<proteinExistence type="predicted"/>
<dbReference type="EMBL" id="GBRH01217099">
    <property type="protein sequence ID" value="JAD80796.1"/>
    <property type="molecule type" value="Transcribed_RNA"/>
</dbReference>
<name>A0A0A9CYW1_ARUDO</name>